<dbReference type="EMBL" id="UINC01153779">
    <property type="protein sequence ID" value="SVD48687.1"/>
    <property type="molecule type" value="Genomic_DNA"/>
</dbReference>
<proteinExistence type="predicted"/>
<sequence length="43" mass="5280">MSRYNEIIEEFDVEVCAPVITQVRKKVEKTKSWRLYRLDLMYV</sequence>
<name>A0A382VQ93_9ZZZZ</name>
<gene>
    <name evidence="1" type="ORF">METZ01_LOCUS401541</name>
</gene>
<reference evidence="1" key="1">
    <citation type="submission" date="2018-05" db="EMBL/GenBank/DDBJ databases">
        <authorList>
            <person name="Lanie J.A."/>
            <person name="Ng W.-L."/>
            <person name="Kazmierczak K.M."/>
            <person name="Andrzejewski T.M."/>
            <person name="Davidsen T.M."/>
            <person name="Wayne K.J."/>
            <person name="Tettelin H."/>
            <person name="Glass J.I."/>
            <person name="Rusch D."/>
            <person name="Podicherti R."/>
            <person name="Tsui H.-C.T."/>
            <person name="Winkler M.E."/>
        </authorList>
    </citation>
    <scope>NUCLEOTIDE SEQUENCE</scope>
</reference>
<dbReference type="AlphaFoldDB" id="A0A382VQ93"/>
<accession>A0A382VQ93</accession>
<protein>
    <submittedName>
        <fullName evidence="1">Uncharacterized protein</fullName>
    </submittedName>
</protein>
<organism evidence="1">
    <name type="scientific">marine metagenome</name>
    <dbReference type="NCBI Taxonomy" id="408172"/>
    <lineage>
        <taxon>unclassified sequences</taxon>
        <taxon>metagenomes</taxon>
        <taxon>ecological metagenomes</taxon>
    </lineage>
</organism>
<feature type="non-terminal residue" evidence="1">
    <location>
        <position position="43"/>
    </location>
</feature>
<evidence type="ECO:0000313" key="1">
    <source>
        <dbReference type="EMBL" id="SVD48687.1"/>
    </source>
</evidence>